<dbReference type="InterPro" id="IPR027417">
    <property type="entry name" value="P-loop_NTPase"/>
</dbReference>
<dbReference type="PANTHER" id="PTHR46411:SF3">
    <property type="entry name" value="AAA+ ATPASE DOMAIN-CONTAINING PROTEIN"/>
    <property type="match status" value="1"/>
</dbReference>
<proteinExistence type="predicted"/>
<dbReference type="SUPFAM" id="SSF52540">
    <property type="entry name" value="P-loop containing nucleoside triphosphate hydrolases"/>
    <property type="match status" value="1"/>
</dbReference>
<keyword evidence="2" id="KW-1185">Reference proteome</keyword>
<organism evidence="1 2">
    <name type="scientific">Triangularia setosa</name>
    <dbReference type="NCBI Taxonomy" id="2587417"/>
    <lineage>
        <taxon>Eukaryota</taxon>
        <taxon>Fungi</taxon>
        <taxon>Dikarya</taxon>
        <taxon>Ascomycota</taxon>
        <taxon>Pezizomycotina</taxon>
        <taxon>Sordariomycetes</taxon>
        <taxon>Sordariomycetidae</taxon>
        <taxon>Sordariales</taxon>
        <taxon>Podosporaceae</taxon>
        <taxon>Triangularia</taxon>
    </lineage>
</organism>
<gene>
    <name evidence="1" type="ORF">QBC36DRAFT_295734</name>
</gene>
<sequence>MSSFALPTDHSSYGSAETSADATRKLLLPTSLNNINRDNSLSTFETRLKAILPYVTRWKAILLLDEAGVFLESRSEALGNEERNALVAVFIRNLEFFSGIVFLTTNRVRAFDTAMKSRIHLAPEYSPPGLETRRHLWMRYLGTILPDQIDMDINEDIDELLPQRLNGREISYAVYTAQTLARFEKEKLNLNHLRTVEVRQEFDKSLKKIALRMKGTGLNRTDSILHDETDDFHS</sequence>
<accession>A0AAN6VYE8</accession>
<reference evidence="1" key="2">
    <citation type="submission" date="2023-05" db="EMBL/GenBank/DDBJ databases">
        <authorList>
            <consortium name="Lawrence Berkeley National Laboratory"/>
            <person name="Steindorff A."/>
            <person name="Hensen N."/>
            <person name="Bonometti L."/>
            <person name="Westerberg I."/>
            <person name="Brannstrom I.O."/>
            <person name="Guillou S."/>
            <person name="Cros-Aarteil S."/>
            <person name="Calhoun S."/>
            <person name="Haridas S."/>
            <person name="Kuo A."/>
            <person name="Mondo S."/>
            <person name="Pangilinan J."/>
            <person name="Riley R."/>
            <person name="Labutti K."/>
            <person name="Andreopoulos B."/>
            <person name="Lipzen A."/>
            <person name="Chen C."/>
            <person name="Yanf M."/>
            <person name="Daum C."/>
            <person name="Ng V."/>
            <person name="Clum A."/>
            <person name="Ohm R."/>
            <person name="Martin F."/>
            <person name="Silar P."/>
            <person name="Natvig D."/>
            <person name="Lalanne C."/>
            <person name="Gautier V."/>
            <person name="Ament-Velasquez S.L."/>
            <person name="Kruys A."/>
            <person name="Hutchinson M.I."/>
            <person name="Powell A.J."/>
            <person name="Barry K."/>
            <person name="Miller A.N."/>
            <person name="Grigoriev I.V."/>
            <person name="Debuchy R."/>
            <person name="Gladieux P."/>
            <person name="Thoren M.H."/>
            <person name="Johannesson H."/>
        </authorList>
    </citation>
    <scope>NUCLEOTIDE SEQUENCE</scope>
    <source>
        <strain evidence="1">CBS 892.96</strain>
    </source>
</reference>
<dbReference type="EMBL" id="MU866659">
    <property type="protein sequence ID" value="KAK4171042.1"/>
    <property type="molecule type" value="Genomic_DNA"/>
</dbReference>
<protein>
    <recommendedName>
        <fullName evidence="3">ATPase AAA-type core domain-containing protein</fullName>
    </recommendedName>
</protein>
<comment type="caution">
    <text evidence="1">The sequence shown here is derived from an EMBL/GenBank/DDBJ whole genome shotgun (WGS) entry which is preliminary data.</text>
</comment>
<dbReference type="Proteomes" id="UP001302321">
    <property type="component" value="Unassembled WGS sequence"/>
</dbReference>
<name>A0AAN6VYE8_9PEZI</name>
<evidence type="ECO:0008006" key="3">
    <source>
        <dbReference type="Google" id="ProtNLM"/>
    </source>
</evidence>
<evidence type="ECO:0000313" key="1">
    <source>
        <dbReference type="EMBL" id="KAK4171042.1"/>
    </source>
</evidence>
<evidence type="ECO:0000313" key="2">
    <source>
        <dbReference type="Proteomes" id="UP001302321"/>
    </source>
</evidence>
<dbReference type="PANTHER" id="PTHR46411">
    <property type="entry name" value="FAMILY ATPASE, PUTATIVE-RELATED"/>
    <property type="match status" value="1"/>
</dbReference>
<dbReference type="AlphaFoldDB" id="A0AAN6VYE8"/>
<dbReference type="Gene3D" id="3.40.50.300">
    <property type="entry name" value="P-loop containing nucleotide triphosphate hydrolases"/>
    <property type="match status" value="1"/>
</dbReference>
<reference evidence="1" key="1">
    <citation type="journal article" date="2023" name="Mol. Phylogenet. Evol.">
        <title>Genome-scale phylogeny and comparative genomics of the fungal order Sordariales.</title>
        <authorList>
            <person name="Hensen N."/>
            <person name="Bonometti L."/>
            <person name="Westerberg I."/>
            <person name="Brannstrom I.O."/>
            <person name="Guillou S."/>
            <person name="Cros-Aarteil S."/>
            <person name="Calhoun S."/>
            <person name="Haridas S."/>
            <person name="Kuo A."/>
            <person name="Mondo S."/>
            <person name="Pangilinan J."/>
            <person name="Riley R."/>
            <person name="LaButti K."/>
            <person name="Andreopoulos B."/>
            <person name="Lipzen A."/>
            <person name="Chen C."/>
            <person name="Yan M."/>
            <person name="Daum C."/>
            <person name="Ng V."/>
            <person name="Clum A."/>
            <person name="Steindorff A."/>
            <person name="Ohm R.A."/>
            <person name="Martin F."/>
            <person name="Silar P."/>
            <person name="Natvig D.O."/>
            <person name="Lalanne C."/>
            <person name="Gautier V."/>
            <person name="Ament-Velasquez S.L."/>
            <person name="Kruys A."/>
            <person name="Hutchinson M.I."/>
            <person name="Powell A.J."/>
            <person name="Barry K."/>
            <person name="Miller A.N."/>
            <person name="Grigoriev I.V."/>
            <person name="Debuchy R."/>
            <person name="Gladieux P."/>
            <person name="Hiltunen Thoren M."/>
            <person name="Johannesson H."/>
        </authorList>
    </citation>
    <scope>NUCLEOTIDE SEQUENCE</scope>
    <source>
        <strain evidence="1">CBS 892.96</strain>
    </source>
</reference>